<sequence>MVTKIEYSPAAKEDLLHIKKQIEDKYSKKIAEEVIFKLINNVRRLEQFPLSGVSLGESIGVNVDYRYIFVEKNYIIYRIDSSIIKIIRVLSQLTLD</sequence>
<dbReference type="Proteomes" id="UP001519271">
    <property type="component" value="Unassembled WGS sequence"/>
</dbReference>
<accession>A0ABS4G863</accession>
<dbReference type="EMBL" id="JAGGKC010000038">
    <property type="protein sequence ID" value="MBP1920737.1"/>
    <property type="molecule type" value="Genomic_DNA"/>
</dbReference>
<gene>
    <name evidence="2" type="ORF">J2Z34_003252</name>
</gene>
<keyword evidence="3" id="KW-1185">Reference proteome</keyword>
<organism evidence="2 3">
    <name type="scientific">Youngiibacter multivorans</name>
    <dbReference type="NCBI Taxonomy" id="937251"/>
    <lineage>
        <taxon>Bacteria</taxon>
        <taxon>Bacillati</taxon>
        <taxon>Bacillota</taxon>
        <taxon>Clostridia</taxon>
        <taxon>Eubacteriales</taxon>
        <taxon>Clostridiaceae</taxon>
        <taxon>Youngiibacter</taxon>
    </lineage>
</organism>
<evidence type="ECO:0000313" key="3">
    <source>
        <dbReference type="Proteomes" id="UP001519271"/>
    </source>
</evidence>
<dbReference type="Gene3D" id="3.30.2310.20">
    <property type="entry name" value="RelE-like"/>
    <property type="match status" value="1"/>
</dbReference>
<dbReference type="Pfam" id="PF05016">
    <property type="entry name" value="ParE_toxin"/>
    <property type="match status" value="1"/>
</dbReference>
<keyword evidence="1" id="KW-1277">Toxin-antitoxin system</keyword>
<reference evidence="2 3" key="1">
    <citation type="submission" date="2021-03" db="EMBL/GenBank/DDBJ databases">
        <title>Genomic Encyclopedia of Type Strains, Phase IV (KMG-IV): sequencing the most valuable type-strain genomes for metagenomic binning, comparative biology and taxonomic classification.</title>
        <authorList>
            <person name="Goeker M."/>
        </authorList>
    </citation>
    <scope>NUCLEOTIDE SEQUENCE [LARGE SCALE GENOMIC DNA]</scope>
    <source>
        <strain evidence="2 3">DSM 6139</strain>
    </source>
</reference>
<dbReference type="NCBIfam" id="TIGR02385">
    <property type="entry name" value="RelE_StbE"/>
    <property type="match status" value="1"/>
</dbReference>
<dbReference type="InterPro" id="IPR007712">
    <property type="entry name" value="RelE/ParE_toxin"/>
</dbReference>
<evidence type="ECO:0000256" key="1">
    <source>
        <dbReference type="ARBA" id="ARBA00022649"/>
    </source>
</evidence>
<dbReference type="InterPro" id="IPR035093">
    <property type="entry name" value="RelE/ParE_toxin_dom_sf"/>
</dbReference>
<name>A0ABS4G863_9CLOT</name>
<proteinExistence type="predicted"/>
<evidence type="ECO:0000313" key="2">
    <source>
        <dbReference type="EMBL" id="MBP1920737.1"/>
    </source>
</evidence>
<comment type="caution">
    <text evidence="2">The sequence shown here is derived from an EMBL/GenBank/DDBJ whole genome shotgun (WGS) entry which is preliminary data.</text>
</comment>
<dbReference type="RefSeq" id="WP_209460898.1">
    <property type="nucleotide sequence ID" value="NZ_JAGGKC010000038.1"/>
</dbReference>
<protein>
    <submittedName>
        <fullName evidence="2">Addiction module RelE/StbE family toxin</fullName>
    </submittedName>
</protein>